<sequence length="255" mass="28221">MKEQGIENRSLKSLIVRSNANGEAIAALFIKDKLSFASHPQLDNQLTGFHIYYSSHKSPASRPDALLYSDGDMFLTETIRDVSLQYGLLSFFQVNPPLFEQTLADIVPFIDAASPVIDYYAGVGAIGLPLAKHCQSVLLVESNEEAVALATTNIALNNFGNASAHCIEAEKMTEVITSDHIVIVDPPRVGLHMDMVETLLAVRPKRIVYLSCNLSTQARDVSLLLEGYTVSFSRLYNYFPRTPHVEGLLVLERKH</sequence>
<reference evidence="7" key="1">
    <citation type="submission" date="2017-09" db="EMBL/GenBank/DDBJ databases">
        <title>Depth-based differentiation of microbial function through sediment-hosted aquifers and enrichment of novel symbionts in the deep terrestrial subsurface.</title>
        <authorList>
            <person name="Probst A.J."/>
            <person name="Ladd B."/>
            <person name="Jarett J.K."/>
            <person name="Geller-Mcgrath D.E."/>
            <person name="Sieber C.M.K."/>
            <person name="Emerson J.B."/>
            <person name="Anantharaman K."/>
            <person name="Thomas B.C."/>
            <person name="Malmstrom R."/>
            <person name="Stieglmeier M."/>
            <person name="Klingl A."/>
            <person name="Woyke T."/>
            <person name="Ryan C.M."/>
            <person name="Banfield J.F."/>
        </authorList>
    </citation>
    <scope>NUCLEOTIDE SEQUENCE [LARGE SCALE GENOMIC DNA]</scope>
</reference>
<evidence type="ECO:0000256" key="3">
    <source>
        <dbReference type="ARBA" id="ARBA00022691"/>
    </source>
</evidence>
<comment type="similarity">
    <text evidence="4">Belongs to the class I-like SAM-binding methyltransferase superfamily. RNA M5U methyltransferase family.</text>
</comment>
<dbReference type="PANTHER" id="PTHR11061">
    <property type="entry name" value="RNA M5U METHYLTRANSFERASE"/>
    <property type="match status" value="1"/>
</dbReference>
<evidence type="ECO:0000256" key="4">
    <source>
        <dbReference type="PROSITE-ProRule" id="PRU01024"/>
    </source>
</evidence>
<dbReference type="AlphaFoldDB" id="A0A2M6NZP8"/>
<dbReference type="InterPro" id="IPR030390">
    <property type="entry name" value="MeTrfase_TrmA_AS"/>
</dbReference>
<dbReference type="Gene3D" id="3.40.50.150">
    <property type="entry name" value="Vaccinia Virus protein VP39"/>
    <property type="match status" value="1"/>
</dbReference>
<feature type="active site" evidence="5">
    <location>
        <position position="212"/>
    </location>
</feature>
<keyword evidence="3 4" id="KW-0949">S-adenosyl-L-methionine</keyword>
<dbReference type="InterPro" id="IPR010280">
    <property type="entry name" value="U5_MeTrfase_fam"/>
</dbReference>
<dbReference type="GO" id="GO:0070475">
    <property type="term" value="P:rRNA base methylation"/>
    <property type="evidence" value="ECO:0007669"/>
    <property type="project" value="TreeGrafter"/>
</dbReference>
<feature type="active site" description="Nucleophile" evidence="4">
    <location>
        <position position="212"/>
    </location>
</feature>
<dbReference type="GO" id="GO:0070041">
    <property type="term" value="F:rRNA (uridine-C5-)-methyltransferase activity"/>
    <property type="evidence" value="ECO:0007669"/>
    <property type="project" value="TreeGrafter"/>
</dbReference>
<accession>A0A2M6NZP8</accession>
<proteinExistence type="inferred from homology"/>
<dbReference type="Proteomes" id="UP000228528">
    <property type="component" value="Unassembled WGS sequence"/>
</dbReference>
<dbReference type="EMBL" id="PFBW01000213">
    <property type="protein sequence ID" value="PIR76953.1"/>
    <property type="molecule type" value="Genomic_DNA"/>
</dbReference>
<evidence type="ECO:0000256" key="5">
    <source>
        <dbReference type="PROSITE-ProRule" id="PRU10015"/>
    </source>
</evidence>
<feature type="binding site" evidence="4">
    <location>
        <position position="93"/>
    </location>
    <ligand>
        <name>S-adenosyl-L-methionine</name>
        <dbReference type="ChEBI" id="CHEBI:59789"/>
    </ligand>
</feature>
<protein>
    <recommendedName>
        <fullName evidence="8">TRAM domain-containing protein</fullName>
    </recommendedName>
</protein>
<comment type="caution">
    <text evidence="6">The sequence shown here is derived from an EMBL/GenBank/DDBJ whole genome shotgun (WGS) entry which is preliminary data.</text>
</comment>
<dbReference type="Pfam" id="PF05958">
    <property type="entry name" value="tRNA_U5-meth_tr"/>
    <property type="match status" value="1"/>
</dbReference>
<dbReference type="PROSITE" id="PS01230">
    <property type="entry name" value="TRMA_1"/>
    <property type="match status" value="1"/>
</dbReference>
<evidence type="ECO:0008006" key="8">
    <source>
        <dbReference type="Google" id="ProtNLM"/>
    </source>
</evidence>
<keyword evidence="1 4" id="KW-0489">Methyltransferase</keyword>
<keyword evidence="2 4" id="KW-0808">Transferase</keyword>
<dbReference type="SUPFAM" id="SSF53335">
    <property type="entry name" value="S-adenosyl-L-methionine-dependent methyltransferases"/>
    <property type="match status" value="1"/>
</dbReference>
<evidence type="ECO:0000313" key="6">
    <source>
        <dbReference type="EMBL" id="PIR76953.1"/>
    </source>
</evidence>
<evidence type="ECO:0000313" key="7">
    <source>
        <dbReference type="Proteomes" id="UP000228528"/>
    </source>
</evidence>
<feature type="binding site" evidence="4">
    <location>
        <position position="141"/>
    </location>
    <ligand>
        <name>S-adenosyl-L-methionine</name>
        <dbReference type="ChEBI" id="CHEBI:59789"/>
    </ligand>
</feature>
<name>A0A2M6NZP8_9BACT</name>
<dbReference type="PROSITE" id="PS51687">
    <property type="entry name" value="SAM_MT_RNA_M5U"/>
    <property type="match status" value="1"/>
</dbReference>
<organism evidence="6 7">
    <name type="scientific">Candidatus Magasanikbacteria bacterium CG10_big_fil_rev_8_21_14_0_10_38_6</name>
    <dbReference type="NCBI Taxonomy" id="1974647"/>
    <lineage>
        <taxon>Bacteria</taxon>
        <taxon>Candidatus Magasanikiibacteriota</taxon>
    </lineage>
</organism>
<feature type="binding site" evidence="4">
    <location>
        <position position="120"/>
    </location>
    <ligand>
        <name>S-adenosyl-L-methionine</name>
        <dbReference type="ChEBI" id="CHEBI:59789"/>
    </ligand>
</feature>
<dbReference type="PANTHER" id="PTHR11061:SF30">
    <property type="entry name" value="TRNA (URACIL(54)-C(5))-METHYLTRANSFERASE"/>
    <property type="match status" value="1"/>
</dbReference>
<evidence type="ECO:0000256" key="1">
    <source>
        <dbReference type="ARBA" id="ARBA00022603"/>
    </source>
</evidence>
<dbReference type="CDD" id="cd02440">
    <property type="entry name" value="AdoMet_MTases"/>
    <property type="match status" value="1"/>
</dbReference>
<gene>
    <name evidence="6" type="ORF">COU30_05075</name>
</gene>
<feature type="binding site" evidence="4">
    <location>
        <position position="185"/>
    </location>
    <ligand>
        <name>S-adenosyl-L-methionine</name>
        <dbReference type="ChEBI" id="CHEBI:59789"/>
    </ligand>
</feature>
<evidence type="ECO:0000256" key="2">
    <source>
        <dbReference type="ARBA" id="ARBA00022679"/>
    </source>
</evidence>
<dbReference type="InterPro" id="IPR029063">
    <property type="entry name" value="SAM-dependent_MTases_sf"/>
</dbReference>